<feature type="short sequence motif" description="'KMSKS' region" evidence="7">
    <location>
        <begin position="231"/>
        <end position="235"/>
    </location>
</feature>
<evidence type="ECO:0000256" key="8">
    <source>
        <dbReference type="RuleBase" id="RU363037"/>
    </source>
</evidence>
<keyword evidence="6 7" id="KW-0030">Aminoacyl-tRNA synthetase</keyword>
<dbReference type="RefSeq" id="WP_150278721.1">
    <property type="nucleotide sequence ID" value="NZ_BMFF01000006.1"/>
</dbReference>
<evidence type="ECO:0000256" key="6">
    <source>
        <dbReference type="ARBA" id="ARBA00023146"/>
    </source>
</evidence>
<dbReference type="InterPro" id="IPR020058">
    <property type="entry name" value="Glu/Gln-tRNA-synth_Ib_cat-dom"/>
</dbReference>
<evidence type="ECO:0000256" key="7">
    <source>
        <dbReference type="HAMAP-Rule" id="MF_01428"/>
    </source>
</evidence>
<evidence type="ECO:0000256" key="2">
    <source>
        <dbReference type="ARBA" id="ARBA00022723"/>
    </source>
</evidence>
<keyword evidence="8" id="KW-0648">Protein biosynthesis</keyword>
<accession>A0ABQ1PYZ6</accession>
<organism evidence="10 11">
    <name type="scientific">Halopseudomonas salina</name>
    <dbReference type="NCBI Taxonomy" id="1323744"/>
    <lineage>
        <taxon>Bacteria</taxon>
        <taxon>Pseudomonadati</taxon>
        <taxon>Pseudomonadota</taxon>
        <taxon>Gammaproteobacteria</taxon>
        <taxon>Pseudomonadales</taxon>
        <taxon>Pseudomonadaceae</taxon>
        <taxon>Halopseudomonas</taxon>
    </lineage>
</organism>
<dbReference type="InterPro" id="IPR022380">
    <property type="entry name" value="Glu-Q_tRNA(Asp)_Synthase"/>
</dbReference>
<feature type="binding site" evidence="7">
    <location>
        <position position="175"/>
    </location>
    <ligand>
        <name>L-glutamate</name>
        <dbReference type="ChEBI" id="CHEBI:29985"/>
    </ligand>
</feature>
<evidence type="ECO:0000256" key="1">
    <source>
        <dbReference type="ARBA" id="ARBA00022598"/>
    </source>
</evidence>
<comment type="caution">
    <text evidence="10">The sequence shown here is derived from an EMBL/GenBank/DDBJ whole genome shotgun (WGS) entry which is preliminary data.</text>
</comment>
<evidence type="ECO:0000313" key="10">
    <source>
        <dbReference type="EMBL" id="GGD08085.1"/>
    </source>
</evidence>
<dbReference type="InterPro" id="IPR000924">
    <property type="entry name" value="Glu/Gln-tRNA-synth"/>
</dbReference>
<dbReference type="Gene3D" id="3.40.50.620">
    <property type="entry name" value="HUPs"/>
    <property type="match status" value="1"/>
</dbReference>
<dbReference type="NCBIfam" id="NF004314">
    <property type="entry name" value="PRK05710.1-3"/>
    <property type="match status" value="1"/>
</dbReference>
<evidence type="ECO:0000259" key="9">
    <source>
        <dbReference type="Pfam" id="PF00749"/>
    </source>
</evidence>
<dbReference type="PANTHER" id="PTHR43311:SF1">
    <property type="entry name" value="GLUTAMYL-Q TRNA(ASP) SYNTHETASE"/>
    <property type="match status" value="1"/>
</dbReference>
<feature type="binding site" evidence="7">
    <location>
        <position position="193"/>
    </location>
    <ligand>
        <name>L-glutamate</name>
        <dbReference type="ChEBI" id="CHEBI:29985"/>
    </ligand>
</feature>
<dbReference type="InterPro" id="IPR049940">
    <property type="entry name" value="GluQ/Sye"/>
</dbReference>
<evidence type="ECO:0000256" key="4">
    <source>
        <dbReference type="ARBA" id="ARBA00022833"/>
    </source>
</evidence>
<dbReference type="PANTHER" id="PTHR43311">
    <property type="entry name" value="GLUTAMATE--TRNA LIGASE"/>
    <property type="match status" value="1"/>
</dbReference>
<comment type="similarity">
    <text evidence="7">Belongs to the class-I aminoacyl-tRNA synthetase family. GluQ subfamily.</text>
</comment>
<dbReference type="Pfam" id="PF00749">
    <property type="entry name" value="tRNA-synt_1c"/>
    <property type="match status" value="2"/>
</dbReference>
<sequence>MTFQQEPYVGRFAPTPSGHLHFGSLLAALASYLDARHQRGRWLVRMEDLDTPRNMSGAAEHILQTLEAHGLIRDGDVLVQSQQTERYQQQINSWVGQGLAYYCNCSRADLAVFGGVYPGTCRGRNLPPADDHAVRLRVTNDPIVFTDRLQGRVTQHLESEIGDFVIRRRDGVVAYQLAVVMDDITQGVTHIVRGADLLDSTPRQLWIYQLLQTTAPEYLHIPLLMTRRGHKLSKRLNSAAIEDSQAPASLYSALLALRQQPPAELQNRPVAEVLAWAIEHWQPGQLPAVREIMVQDPQ</sequence>
<feature type="binding site" evidence="7">
    <location>
        <position position="105"/>
    </location>
    <ligand>
        <name>Zn(2+)</name>
        <dbReference type="ChEBI" id="CHEBI:29105"/>
    </ligand>
</feature>
<comment type="cofactor">
    <cofactor evidence="7">
        <name>Zn(2+)</name>
        <dbReference type="ChEBI" id="CHEBI:29105"/>
    </cofactor>
    <text evidence="7">Binds 1 zinc ion per subunit.</text>
</comment>
<dbReference type="EMBL" id="BMFF01000006">
    <property type="protein sequence ID" value="GGD08085.1"/>
    <property type="molecule type" value="Genomic_DNA"/>
</dbReference>
<keyword evidence="11" id="KW-1185">Reference proteome</keyword>
<feature type="binding site" evidence="7">
    <location>
        <position position="234"/>
    </location>
    <ligand>
        <name>ATP</name>
        <dbReference type="ChEBI" id="CHEBI:30616"/>
    </ligand>
</feature>
<keyword evidence="4 7" id="KW-0862">Zinc</keyword>
<keyword evidence="3 7" id="KW-0547">Nucleotide-binding</keyword>
<feature type="domain" description="Glutamyl/glutaminyl-tRNA synthetase class Ib catalytic" evidence="9">
    <location>
        <begin position="11"/>
        <end position="109"/>
    </location>
</feature>
<feature type="binding site" evidence="7">
    <location>
        <position position="47"/>
    </location>
    <ligand>
        <name>L-glutamate</name>
        <dbReference type="ChEBI" id="CHEBI:29985"/>
    </ligand>
</feature>
<comment type="function">
    <text evidence="7">Catalyzes the tRNA-independent activation of glutamate in presence of ATP and the subsequent transfer of glutamate onto a tRNA(Asp). Glutamate is transferred on the 2-amino-5-(4,5-dihydroxy-2-cyclopenten-1-yl) moiety of the queuosine in the wobble position of the QUC anticodon.</text>
</comment>
<dbReference type="NCBIfam" id="TIGR03838">
    <property type="entry name" value="queuosine_YadB"/>
    <property type="match status" value="1"/>
</dbReference>
<evidence type="ECO:0000256" key="3">
    <source>
        <dbReference type="ARBA" id="ARBA00022741"/>
    </source>
</evidence>
<feature type="binding site" evidence="7">
    <location>
        <position position="103"/>
    </location>
    <ligand>
        <name>Zn(2+)</name>
        <dbReference type="ChEBI" id="CHEBI:29105"/>
    </ligand>
</feature>
<proteinExistence type="inferred from homology"/>
<evidence type="ECO:0000313" key="11">
    <source>
        <dbReference type="Proteomes" id="UP000638188"/>
    </source>
</evidence>
<reference evidence="11" key="1">
    <citation type="journal article" date="2019" name="Int. J. Syst. Evol. Microbiol.">
        <title>The Global Catalogue of Microorganisms (GCM) 10K type strain sequencing project: providing services to taxonomists for standard genome sequencing and annotation.</title>
        <authorList>
            <consortium name="The Broad Institute Genomics Platform"/>
            <consortium name="The Broad Institute Genome Sequencing Center for Infectious Disease"/>
            <person name="Wu L."/>
            <person name="Ma J."/>
        </authorList>
    </citation>
    <scope>NUCLEOTIDE SEQUENCE [LARGE SCALE GENOMIC DNA]</scope>
    <source>
        <strain evidence="11">CGMCC 1.12482</strain>
    </source>
</reference>
<dbReference type="PRINTS" id="PR00987">
    <property type="entry name" value="TRNASYNTHGLU"/>
</dbReference>
<keyword evidence="1 7" id="KW-0436">Ligase</keyword>
<feature type="domain" description="Glutamyl/glutaminyl-tRNA synthetase class Ib catalytic" evidence="9">
    <location>
        <begin position="131"/>
        <end position="245"/>
    </location>
</feature>
<keyword evidence="2 7" id="KW-0479">Metal-binding</keyword>
<dbReference type="Proteomes" id="UP000638188">
    <property type="component" value="Unassembled WGS sequence"/>
</dbReference>
<dbReference type="HAMAP" id="MF_01428">
    <property type="entry name" value="Glu_Q_tRNA_synth"/>
    <property type="match status" value="1"/>
</dbReference>
<feature type="short sequence motif" description="'HIGH' region" evidence="7">
    <location>
        <begin position="14"/>
        <end position="24"/>
    </location>
</feature>
<evidence type="ECO:0000256" key="5">
    <source>
        <dbReference type="ARBA" id="ARBA00022840"/>
    </source>
</evidence>
<keyword evidence="5 7" id="KW-0067">ATP-binding</keyword>
<protein>
    <recommendedName>
        <fullName evidence="7">Glutamyl-Q tRNA(Asp) synthetase</fullName>
        <shortName evidence="7">Glu-Q-RSs</shortName>
        <ecNumber evidence="7">6.1.1.-</ecNumber>
    </recommendedName>
</protein>
<feature type="binding site" evidence="7">
    <location>
        <begin position="11"/>
        <end position="15"/>
    </location>
    <ligand>
        <name>L-glutamate</name>
        <dbReference type="ChEBI" id="CHEBI:29985"/>
    </ligand>
</feature>
<feature type="binding site" evidence="7">
    <location>
        <position position="117"/>
    </location>
    <ligand>
        <name>Zn(2+)</name>
        <dbReference type="ChEBI" id="CHEBI:29105"/>
    </ligand>
</feature>
<dbReference type="SUPFAM" id="SSF52374">
    <property type="entry name" value="Nucleotidylyl transferase"/>
    <property type="match status" value="1"/>
</dbReference>
<dbReference type="InterPro" id="IPR014729">
    <property type="entry name" value="Rossmann-like_a/b/a_fold"/>
</dbReference>
<gene>
    <name evidence="7 10" type="primary">gluQ</name>
    <name evidence="10" type="ORF">GCM10007418_28900</name>
</gene>
<name>A0ABQ1PYZ6_9GAMM</name>
<feature type="binding site" evidence="7">
    <location>
        <position position="121"/>
    </location>
    <ligand>
        <name>Zn(2+)</name>
        <dbReference type="ChEBI" id="CHEBI:29105"/>
    </ligand>
</feature>
<dbReference type="EC" id="6.1.1.-" evidence="7"/>